<dbReference type="RefSeq" id="WP_104923446.1">
    <property type="nucleotide sequence ID" value="NZ_CP019062.1"/>
</dbReference>
<reference evidence="2" key="1">
    <citation type="submission" date="2017-01" db="EMBL/GenBank/DDBJ databases">
        <title>Genome sequence of Rouxiella sp. ERMR1:05.</title>
        <authorList>
            <person name="Kumar R."/>
            <person name="Singh D."/>
            <person name="Kumar S."/>
        </authorList>
    </citation>
    <scope>NUCLEOTIDE SEQUENCE [LARGE SCALE GENOMIC DNA]</scope>
    <source>
        <strain evidence="2">ERMR1:05</strain>
    </source>
</reference>
<gene>
    <name evidence="1" type="ORF">BV494_14060</name>
</gene>
<name>A0A2L1USY1_9GAMM</name>
<dbReference type="AlphaFoldDB" id="A0A2L1USY1"/>
<sequence>MSDLYDNTQLELEEIVDQCRALAYAIVTLDNAQAKDLLGFILCERLEVLNLALELPFTDDDIVVEEEPLAA</sequence>
<organism evidence="1 2">
    <name type="scientific">Rahnella sikkimica</name>
    <dbReference type="NCBI Taxonomy" id="1805933"/>
    <lineage>
        <taxon>Bacteria</taxon>
        <taxon>Pseudomonadati</taxon>
        <taxon>Pseudomonadota</taxon>
        <taxon>Gammaproteobacteria</taxon>
        <taxon>Enterobacterales</taxon>
        <taxon>Yersiniaceae</taxon>
        <taxon>Rahnella</taxon>
    </lineage>
</organism>
<protein>
    <submittedName>
        <fullName evidence="1">Uncharacterized protein</fullName>
    </submittedName>
</protein>
<proteinExistence type="predicted"/>
<dbReference type="OrthoDB" id="6467005at2"/>
<evidence type="ECO:0000313" key="1">
    <source>
        <dbReference type="EMBL" id="AVF35984.1"/>
    </source>
</evidence>
<evidence type="ECO:0000313" key="2">
    <source>
        <dbReference type="Proteomes" id="UP000239197"/>
    </source>
</evidence>
<dbReference type="KEGG" id="rox:BV494_14060"/>
<dbReference type="EMBL" id="CP019062">
    <property type="protein sequence ID" value="AVF35984.1"/>
    <property type="molecule type" value="Genomic_DNA"/>
</dbReference>
<dbReference type="Proteomes" id="UP000239197">
    <property type="component" value="Chromosome"/>
</dbReference>
<keyword evidence="2" id="KW-1185">Reference proteome</keyword>
<accession>A0A2L1USY1</accession>